<dbReference type="AlphaFoldDB" id="A0A4Q2RCN4"/>
<evidence type="ECO:0000256" key="1">
    <source>
        <dbReference type="SAM" id="Phobius"/>
    </source>
</evidence>
<dbReference type="PANTHER" id="PTHR38592:SF3">
    <property type="entry name" value="BLL4819 PROTEIN"/>
    <property type="match status" value="1"/>
</dbReference>
<keyword evidence="3" id="KW-1185">Reference proteome</keyword>
<feature type="transmembrane region" description="Helical" evidence="1">
    <location>
        <begin position="320"/>
        <end position="337"/>
    </location>
</feature>
<dbReference type="Pfam" id="PF10129">
    <property type="entry name" value="OpgC_C"/>
    <property type="match status" value="1"/>
</dbReference>
<evidence type="ECO:0000313" key="3">
    <source>
        <dbReference type="Proteomes" id="UP000289411"/>
    </source>
</evidence>
<evidence type="ECO:0000313" key="2">
    <source>
        <dbReference type="EMBL" id="RYB03609.1"/>
    </source>
</evidence>
<protein>
    <submittedName>
        <fullName evidence="2">OpgC domain-containing protein</fullName>
    </submittedName>
</protein>
<feature type="transmembrane region" description="Helical" evidence="1">
    <location>
        <begin position="197"/>
        <end position="218"/>
    </location>
</feature>
<keyword evidence="1" id="KW-1133">Transmembrane helix</keyword>
<dbReference type="InterPro" id="IPR014550">
    <property type="entry name" value="UCP028704_OpgC"/>
</dbReference>
<dbReference type="EMBL" id="QYBC01000013">
    <property type="protein sequence ID" value="RYB03609.1"/>
    <property type="molecule type" value="Genomic_DNA"/>
</dbReference>
<dbReference type="PIRSF" id="PIRSF028704">
    <property type="entry name" value="UPC028704"/>
    <property type="match status" value="1"/>
</dbReference>
<feature type="transmembrane region" description="Helical" evidence="1">
    <location>
        <begin position="80"/>
        <end position="102"/>
    </location>
</feature>
<dbReference type="OrthoDB" id="9775975at2"/>
<organism evidence="2 3">
    <name type="scientific">Lichenibacterium ramalinae</name>
    <dbReference type="NCBI Taxonomy" id="2316527"/>
    <lineage>
        <taxon>Bacteria</taxon>
        <taxon>Pseudomonadati</taxon>
        <taxon>Pseudomonadota</taxon>
        <taxon>Alphaproteobacteria</taxon>
        <taxon>Hyphomicrobiales</taxon>
        <taxon>Lichenihabitantaceae</taxon>
        <taxon>Lichenibacterium</taxon>
    </lineage>
</organism>
<dbReference type="PANTHER" id="PTHR38592">
    <property type="entry name" value="BLL4819 PROTEIN"/>
    <property type="match status" value="1"/>
</dbReference>
<comment type="caution">
    <text evidence="2">The sequence shown here is derived from an EMBL/GenBank/DDBJ whole genome shotgun (WGS) entry which is preliminary data.</text>
</comment>
<gene>
    <name evidence="2" type="ORF">D3272_15780</name>
</gene>
<feature type="transmembrane region" description="Helical" evidence="1">
    <location>
        <begin position="230"/>
        <end position="250"/>
    </location>
</feature>
<dbReference type="RefSeq" id="WP_129220180.1">
    <property type="nucleotide sequence ID" value="NZ_QYBC01000013.1"/>
</dbReference>
<sequence length="401" mass="43181">MTAGFPSTARDPRVDLLRGLALLSIFVDHIPDNVLADFTLHNFGFSDAAEIFVLLAGVSATHAYSNVFDRHGLRVGMTRVLLRCLHIYGVQVVLLLATLLLVGTWERLYGTQSIIVGPILRDGWTGAMRGVSLRALPAYLDILPLYILLLAAFPLIRFGLSRSVRTTLGASVALYGSANVLHWNLRNVVDPADKAHWYFDPFTWQVLFVIGCVMAIATRRRHPLMVRPPALLLGLCWLYALGAFLVLDAWKLWPAPLPGDFYATSPLIGIFGNEPKTYVSPWRLANVLAIVYPVLTSAAMARVARWAALRPLAACGRHSLPVFALGCVLALVGRLIFRTAGVTVAAQVGVNTVGLGAMLALGLALDARRAARAARHPVELVPDASNCAAPSAIASGGSTPA</sequence>
<accession>A0A4Q2RCN4</accession>
<feature type="transmembrane region" description="Helical" evidence="1">
    <location>
        <begin position="343"/>
        <end position="365"/>
    </location>
</feature>
<reference evidence="2 3" key="2">
    <citation type="submission" date="2019-02" db="EMBL/GenBank/DDBJ databases">
        <title>'Lichenibacterium ramalinii' gen. nov. sp. nov., 'Lichenibacterium minor' gen. nov. sp. nov.</title>
        <authorList>
            <person name="Pankratov T."/>
        </authorList>
    </citation>
    <scope>NUCLEOTIDE SEQUENCE [LARGE SCALE GENOMIC DNA]</scope>
    <source>
        <strain evidence="2 3">RmlP001</strain>
    </source>
</reference>
<feature type="transmembrane region" description="Helical" evidence="1">
    <location>
        <begin position="168"/>
        <end position="185"/>
    </location>
</feature>
<keyword evidence="1" id="KW-0812">Transmembrane</keyword>
<reference evidence="2 3" key="1">
    <citation type="submission" date="2018-09" db="EMBL/GenBank/DDBJ databases">
        <authorList>
            <person name="Grouzdev D.S."/>
            <person name="Krutkina M.S."/>
        </authorList>
    </citation>
    <scope>NUCLEOTIDE SEQUENCE [LARGE SCALE GENOMIC DNA]</scope>
    <source>
        <strain evidence="2 3">RmlP001</strain>
    </source>
</reference>
<dbReference type="Proteomes" id="UP000289411">
    <property type="component" value="Unassembled WGS sequence"/>
</dbReference>
<keyword evidence="1" id="KW-0472">Membrane</keyword>
<name>A0A4Q2RCN4_9HYPH</name>
<feature type="transmembrane region" description="Helical" evidence="1">
    <location>
        <begin position="138"/>
        <end position="156"/>
    </location>
</feature>
<proteinExistence type="predicted"/>
<feature type="transmembrane region" description="Helical" evidence="1">
    <location>
        <begin position="284"/>
        <end position="308"/>
    </location>
</feature>